<sequence>MDPAVRAARAALAKNPLNVGAWNEVLRLSVREPPEKRREVFEEYLELFPTRASVWRQYIEFEIAHKHYEQTKELFKRCLMKCPFIGLWELYIKFLEDTNTPREEMLSALKLAVDTMKPDIDSYSLWRKYINLFKNEPTDGKRPHEVSRLTMDTRSLYQTSIALPHRGVDKIWKEYLDWETNMNQAIASKYTKEKGPLHSNARAVTAKIEQLCRRLRKDFPSLPPEMRDGILAEQQRLWEQLVAYERSNPLKLDHDHLVVERVYFVYRQYLLCFNRYPTVWYEAAMYLHDAARAAQTKGDTESAERWQGAANALLAEGRTACPADLILHFAHADLLETQANIPEAKKIYKSLLAQPDLPNATLVYVQFLKHTRRTEGVKAAREVFKAARSDDRVDHHVYTASAMMELARLK</sequence>
<dbReference type="Gene3D" id="1.25.40.1040">
    <property type="match status" value="1"/>
</dbReference>
<dbReference type="InterPro" id="IPR011990">
    <property type="entry name" value="TPR-like_helical_dom_sf"/>
</dbReference>
<accession>F2UHW5</accession>
<dbReference type="InterPro" id="IPR003107">
    <property type="entry name" value="HAT"/>
</dbReference>
<dbReference type="PANTHER" id="PTHR19980">
    <property type="entry name" value="RNA CLEAVAGE STIMULATION FACTOR"/>
    <property type="match status" value="1"/>
</dbReference>
<feature type="domain" description="Suppressor of forked" evidence="4">
    <location>
        <begin position="7"/>
        <end position="406"/>
    </location>
</feature>
<dbReference type="KEGG" id="sre:PTSG_08065"/>
<dbReference type="Pfam" id="PF05843">
    <property type="entry name" value="Suf"/>
    <property type="match status" value="1"/>
</dbReference>
<keyword evidence="3" id="KW-0539">Nucleus</keyword>
<dbReference type="AlphaFoldDB" id="F2UHW5"/>
<dbReference type="RefSeq" id="XP_004991086.1">
    <property type="nucleotide sequence ID" value="XM_004991029.1"/>
</dbReference>
<organism evidence="6">
    <name type="scientific">Salpingoeca rosetta (strain ATCC 50818 / BSB-021)</name>
    <dbReference type="NCBI Taxonomy" id="946362"/>
    <lineage>
        <taxon>Eukaryota</taxon>
        <taxon>Choanoflagellata</taxon>
        <taxon>Craspedida</taxon>
        <taxon>Salpingoecidae</taxon>
        <taxon>Salpingoeca</taxon>
    </lineage>
</organism>
<evidence type="ECO:0000259" key="4">
    <source>
        <dbReference type="Pfam" id="PF05843"/>
    </source>
</evidence>
<evidence type="ECO:0000313" key="6">
    <source>
        <dbReference type="Proteomes" id="UP000007799"/>
    </source>
</evidence>
<evidence type="ECO:0000256" key="1">
    <source>
        <dbReference type="ARBA" id="ARBA00004123"/>
    </source>
</evidence>
<evidence type="ECO:0000313" key="5">
    <source>
        <dbReference type="EMBL" id="EGD76714.1"/>
    </source>
</evidence>
<dbReference type="GO" id="GO:0031124">
    <property type="term" value="P:mRNA 3'-end processing"/>
    <property type="evidence" value="ECO:0007669"/>
    <property type="project" value="InterPro"/>
</dbReference>
<keyword evidence="2" id="KW-0677">Repeat</keyword>
<dbReference type="STRING" id="946362.F2UHW5"/>
<dbReference type="GO" id="GO:0005634">
    <property type="term" value="C:nucleus"/>
    <property type="evidence" value="ECO:0007669"/>
    <property type="project" value="UniProtKB-SubCell"/>
</dbReference>
<protein>
    <recommendedName>
        <fullName evidence="4">Suppressor of forked domain-containing protein</fullName>
    </recommendedName>
</protein>
<reference evidence="5" key="1">
    <citation type="submission" date="2009-08" db="EMBL/GenBank/DDBJ databases">
        <title>Annotation of Salpingoeca rosetta.</title>
        <authorList>
            <consortium name="The Broad Institute Genome Sequencing Platform"/>
            <person name="Russ C."/>
            <person name="Cuomo C."/>
            <person name="Burger G."/>
            <person name="Gray M.W."/>
            <person name="Holland P.W.H."/>
            <person name="King N."/>
            <person name="Lang F.B.F."/>
            <person name="Roger A.J."/>
            <person name="Ruiz-Trillo I."/>
            <person name="Young S.K."/>
            <person name="Zeng Q."/>
            <person name="Gargeya S."/>
            <person name="Alvarado L."/>
            <person name="Berlin A."/>
            <person name="Chapman S.B."/>
            <person name="Chen Z."/>
            <person name="Freedman E."/>
            <person name="Gellesch M."/>
            <person name="Goldberg J."/>
            <person name="Griggs A."/>
            <person name="Gujja S."/>
            <person name="Heilman E."/>
            <person name="Heiman D."/>
            <person name="Howarth C."/>
            <person name="Mehta T."/>
            <person name="Neiman D."/>
            <person name="Pearson M."/>
            <person name="Roberts A."/>
            <person name="Saif S."/>
            <person name="Shea T."/>
            <person name="Shenoy N."/>
            <person name="Sisk P."/>
            <person name="Stolte C."/>
            <person name="Sykes S."/>
            <person name="White J."/>
            <person name="Yandava C."/>
            <person name="Haas B."/>
            <person name="Nusbaum C."/>
            <person name="Birren B."/>
        </authorList>
    </citation>
    <scope>NUCLEOTIDE SEQUENCE [LARGE SCALE GENOMIC DNA]</scope>
    <source>
        <strain evidence="5">ATCC 50818</strain>
    </source>
</reference>
<dbReference type="SMART" id="SM00386">
    <property type="entry name" value="HAT"/>
    <property type="match status" value="7"/>
</dbReference>
<dbReference type="OrthoDB" id="26282at2759"/>
<dbReference type="InterPro" id="IPR008847">
    <property type="entry name" value="Suf"/>
</dbReference>
<dbReference type="GeneID" id="16071648"/>
<proteinExistence type="predicted"/>
<dbReference type="InterPro" id="IPR045243">
    <property type="entry name" value="Rna14-like"/>
</dbReference>
<dbReference type="FunCoup" id="F2UHW5">
    <property type="interactions" value="1787"/>
</dbReference>
<dbReference type="SUPFAM" id="SSF48452">
    <property type="entry name" value="TPR-like"/>
    <property type="match status" value="1"/>
</dbReference>
<dbReference type="EMBL" id="GL832975">
    <property type="protein sequence ID" value="EGD76714.1"/>
    <property type="molecule type" value="Genomic_DNA"/>
</dbReference>
<keyword evidence="6" id="KW-1185">Reference proteome</keyword>
<gene>
    <name evidence="5" type="ORF">PTSG_08065</name>
</gene>
<name>F2UHW5_SALR5</name>
<dbReference type="GO" id="GO:0003729">
    <property type="term" value="F:mRNA binding"/>
    <property type="evidence" value="ECO:0007669"/>
    <property type="project" value="TreeGrafter"/>
</dbReference>
<dbReference type="InParanoid" id="F2UHW5"/>
<evidence type="ECO:0000256" key="2">
    <source>
        <dbReference type="ARBA" id="ARBA00022737"/>
    </source>
</evidence>
<evidence type="ECO:0000256" key="3">
    <source>
        <dbReference type="ARBA" id="ARBA00023242"/>
    </source>
</evidence>
<dbReference type="PANTHER" id="PTHR19980:SF0">
    <property type="entry name" value="CLEAVAGE STIMULATION FACTOR SUBUNIT 3"/>
    <property type="match status" value="1"/>
</dbReference>
<comment type="subcellular location">
    <subcellularLocation>
        <location evidence="1">Nucleus</location>
    </subcellularLocation>
</comment>
<dbReference type="OMA" id="HAHASSW"/>
<dbReference type="Proteomes" id="UP000007799">
    <property type="component" value="Unassembled WGS sequence"/>
</dbReference>
<dbReference type="eggNOG" id="KOG1914">
    <property type="taxonomic scope" value="Eukaryota"/>
</dbReference>